<dbReference type="EMBL" id="FNAG01000032">
    <property type="protein sequence ID" value="SDE15137.1"/>
    <property type="molecule type" value="Genomic_DNA"/>
</dbReference>
<dbReference type="Proteomes" id="UP000199603">
    <property type="component" value="Unassembled WGS sequence"/>
</dbReference>
<evidence type="ECO:0000313" key="2">
    <source>
        <dbReference type="Proteomes" id="UP000199603"/>
    </source>
</evidence>
<dbReference type="AlphaFoldDB" id="A0A1G7AKY6"/>
<keyword evidence="2" id="KW-1185">Reference proteome</keyword>
<proteinExistence type="predicted"/>
<reference evidence="1 2" key="1">
    <citation type="submission" date="2016-10" db="EMBL/GenBank/DDBJ databases">
        <authorList>
            <person name="de Groot N.N."/>
        </authorList>
    </citation>
    <scope>NUCLEOTIDE SEQUENCE [LARGE SCALE GENOMIC DNA]</scope>
    <source>
        <strain evidence="1 2">DSM 16957</strain>
    </source>
</reference>
<protein>
    <submittedName>
        <fullName evidence="1">Uncharacterized protein</fullName>
    </submittedName>
</protein>
<gene>
    <name evidence="1" type="ORF">SAMN04488509_1322</name>
</gene>
<evidence type="ECO:0000313" key="1">
    <source>
        <dbReference type="EMBL" id="SDE15137.1"/>
    </source>
</evidence>
<name>A0A1G7AKY6_9GAMM</name>
<accession>A0A1G7AKY6</accession>
<organism evidence="1 2">
    <name type="scientific">Aquimonas voraii</name>
    <dbReference type="NCBI Taxonomy" id="265719"/>
    <lineage>
        <taxon>Bacteria</taxon>
        <taxon>Pseudomonadati</taxon>
        <taxon>Pseudomonadota</taxon>
        <taxon>Gammaproteobacteria</taxon>
        <taxon>Lysobacterales</taxon>
        <taxon>Lysobacteraceae</taxon>
        <taxon>Aquimonas</taxon>
    </lineage>
</organism>
<sequence>MSWGIRSNSDVLLEFADALETMGQGVLAQELKSRAADGDLGFRADRYFYADDFATKEWMLRREIDGEPLLAHWRRFLARRRQAARRESAPVEATSISVDLRTKKRLSRLKQPGETWSELLNRLAATAKPKSPARKR</sequence>